<keyword evidence="2" id="KW-1185">Reference proteome</keyword>
<protein>
    <submittedName>
        <fullName evidence="1">Uncharacterized protein</fullName>
    </submittedName>
</protein>
<accession>A0ABD1MWZ3</accession>
<dbReference type="Proteomes" id="UP001603857">
    <property type="component" value="Unassembled WGS sequence"/>
</dbReference>
<reference evidence="1 2" key="1">
    <citation type="submission" date="2024-08" db="EMBL/GenBank/DDBJ databases">
        <title>Insights into the chromosomal genome structure of Flemingia macrophylla.</title>
        <authorList>
            <person name="Ding Y."/>
            <person name="Zhao Y."/>
            <person name="Bi W."/>
            <person name="Wu M."/>
            <person name="Zhao G."/>
            <person name="Gong Y."/>
            <person name="Li W."/>
            <person name="Zhang P."/>
        </authorList>
    </citation>
    <scope>NUCLEOTIDE SEQUENCE [LARGE SCALE GENOMIC DNA]</scope>
    <source>
        <strain evidence="1">DYQJB</strain>
        <tissue evidence="1">Leaf</tissue>
    </source>
</reference>
<evidence type="ECO:0000313" key="1">
    <source>
        <dbReference type="EMBL" id="KAL2340333.1"/>
    </source>
</evidence>
<comment type="caution">
    <text evidence="1">The sequence shown here is derived from an EMBL/GenBank/DDBJ whole genome shotgun (WGS) entry which is preliminary data.</text>
</comment>
<name>A0ABD1MWZ3_9FABA</name>
<sequence>MVEVLAALEGLNSTNSFPTTAKSENHATKHPGGGHSHKLACPHVILQVAQNVKEKGIDVINMVIPWLQSLRILGPISLNALPCQSHPIDYQNEHRRRYILSMVNFGSPMTQNYVTIYRHET</sequence>
<evidence type="ECO:0000313" key="2">
    <source>
        <dbReference type="Proteomes" id="UP001603857"/>
    </source>
</evidence>
<proteinExistence type="predicted"/>
<organism evidence="1 2">
    <name type="scientific">Flemingia macrophylla</name>
    <dbReference type="NCBI Taxonomy" id="520843"/>
    <lineage>
        <taxon>Eukaryota</taxon>
        <taxon>Viridiplantae</taxon>
        <taxon>Streptophyta</taxon>
        <taxon>Embryophyta</taxon>
        <taxon>Tracheophyta</taxon>
        <taxon>Spermatophyta</taxon>
        <taxon>Magnoliopsida</taxon>
        <taxon>eudicotyledons</taxon>
        <taxon>Gunneridae</taxon>
        <taxon>Pentapetalae</taxon>
        <taxon>rosids</taxon>
        <taxon>fabids</taxon>
        <taxon>Fabales</taxon>
        <taxon>Fabaceae</taxon>
        <taxon>Papilionoideae</taxon>
        <taxon>50 kb inversion clade</taxon>
        <taxon>NPAAA clade</taxon>
        <taxon>indigoferoid/millettioid clade</taxon>
        <taxon>Phaseoleae</taxon>
        <taxon>Flemingia</taxon>
    </lineage>
</organism>
<dbReference type="EMBL" id="JBGMDY010000003">
    <property type="protein sequence ID" value="KAL2340333.1"/>
    <property type="molecule type" value="Genomic_DNA"/>
</dbReference>
<dbReference type="AlphaFoldDB" id="A0ABD1MWZ3"/>
<gene>
    <name evidence="1" type="ORF">Fmac_008273</name>
</gene>